<evidence type="ECO:0000313" key="2">
    <source>
        <dbReference type="Proteomes" id="UP001156903"/>
    </source>
</evidence>
<proteinExistence type="predicted"/>
<keyword evidence="2" id="KW-1185">Reference proteome</keyword>
<organism evidence="1 2">
    <name type="scientific">Hydrogenophaga electricum</name>
    <dbReference type="NCBI Taxonomy" id="1230953"/>
    <lineage>
        <taxon>Bacteria</taxon>
        <taxon>Pseudomonadati</taxon>
        <taxon>Pseudomonadota</taxon>
        <taxon>Betaproteobacteria</taxon>
        <taxon>Burkholderiales</taxon>
        <taxon>Comamonadaceae</taxon>
        <taxon>Hydrogenophaga</taxon>
    </lineage>
</organism>
<dbReference type="Proteomes" id="UP001156903">
    <property type="component" value="Unassembled WGS sequence"/>
</dbReference>
<reference evidence="2" key="1">
    <citation type="journal article" date="2019" name="Int. J. Syst. Evol. Microbiol.">
        <title>The Global Catalogue of Microorganisms (GCM) 10K type strain sequencing project: providing services to taxonomists for standard genome sequencing and annotation.</title>
        <authorList>
            <consortium name="The Broad Institute Genomics Platform"/>
            <consortium name="The Broad Institute Genome Sequencing Center for Infectious Disease"/>
            <person name="Wu L."/>
            <person name="Ma J."/>
        </authorList>
    </citation>
    <scope>NUCLEOTIDE SEQUENCE [LARGE SCALE GENOMIC DNA]</scope>
    <source>
        <strain evidence="2">NBRC 109341</strain>
    </source>
</reference>
<comment type="caution">
    <text evidence="1">The sequence shown here is derived from an EMBL/GenBank/DDBJ whole genome shotgun (WGS) entry which is preliminary data.</text>
</comment>
<dbReference type="EMBL" id="BSPB01000003">
    <property type="protein sequence ID" value="GLS13281.1"/>
    <property type="molecule type" value="Genomic_DNA"/>
</dbReference>
<sequence>MHDGRGQVQFFKVHWQLGRPSRALGGIGHFRRRAAVQNGQMRFVVSAAALGGATTTACALVPGRLEDPTGVIVARLGPSGPARVFFGLYTALLDHRIDRLPAENLPP</sequence>
<gene>
    <name evidence="1" type="ORF">GCM10007935_07100</name>
</gene>
<name>A0ABQ6C4L6_9BURK</name>
<protein>
    <submittedName>
        <fullName evidence="1">Uncharacterized protein</fullName>
    </submittedName>
</protein>
<evidence type="ECO:0000313" key="1">
    <source>
        <dbReference type="EMBL" id="GLS13281.1"/>
    </source>
</evidence>
<accession>A0ABQ6C4L6</accession>